<organism evidence="2 3">
    <name type="scientific">Anaerobacillus arseniciselenatis</name>
    <dbReference type="NCBI Taxonomy" id="85682"/>
    <lineage>
        <taxon>Bacteria</taxon>
        <taxon>Bacillati</taxon>
        <taxon>Bacillota</taxon>
        <taxon>Bacilli</taxon>
        <taxon>Bacillales</taxon>
        <taxon>Bacillaceae</taxon>
        <taxon>Anaerobacillus</taxon>
    </lineage>
</organism>
<proteinExistence type="predicted"/>
<feature type="domain" description="DUF4015" evidence="1">
    <location>
        <begin position="69"/>
        <end position="390"/>
    </location>
</feature>
<evidence type="ECO:0000259" key="1">
    <source>
        <dbReference type="Pfam" id="PF13200"/>
    </source>
</evidence>
<keyword evidence="3" id="KW-1185">Reference proteome</keyword>
<protein>
    <submittedName>
        <fullName evidence="2">GTP-binding protein</fullName>
    </submittedName>
</protein>
<dbReference type="Pfam" id="PF13200">
    <property type="entry name" value="DUF4015"/>
    <property type="match status" value="1"/>
</dbReference>
<name>A0A1S2LCZ6_9BACI</name>
<dbReference type="InterPro" id="IPR017853">
    <property type="entry name" value="GH"/>
</dbReference>
<dbReference type="SUPFAM" id="SSF51445">
    <property type="entry name" value="(Trans)glycosidases"/>
    <property type="match status" value="1"/>
</dbReference>
<dbReference type="Gene3D" id="3.20.20.80">
    <property type="entry name" value="Glycosidases"/>
    <property type="match status" value="1"/>
</dbReference>
<dbReference type="InterPro" id="IPR025275">
    <property type="entry name" value="DUF4015"/>
</dbReference>
<comment type="caution">
    <text evidence="2">The sequence shown here is derived from an EMBL/GenBank/DDBJ whole genome shotgun (WGS) entry which is preliminary data.</text>
</comment>
<dbReference type="AlphaFoldDB" id="A0A1S2LCZ6"/>
<reference evidence="2 3" key="1">
    <citation type="submission" date="2016-10" db="EMBL/GenBank/DDBJ databases">
        <title>Draft genome sequences of four alkaliphilic bacteria belonging to the Anaerobacillus genus.</title>
        <authorList>
            <person name="Bassil N.M."/>
            <person name="Lloyd J.R."/>
        </authorList>
    </citation>
    <scope>NUCLEOTIDE SEQUENCE [LARGE SCALE GENOMIC DNA]</scope>
    <source>
        <strain evidence="2 3">DSM 15340</strain>
    </source>
</reference>
<sequence length="402" mass="46216">MGKTLKITISLLFIFLIGITTVTFAETDKKVTDHAIKVSELKQPELPERMERFIFQSGYHFEYPDAVRGIYVTGHSAGGQRFESLIDLIDTSDLNSMVIDIKDDFGYLTYTPDNEESPFLDISKRYIRDPEAMMKRLEEHEIYPIARIVVFKDSVLAEKRPDLSFTQDGEVWKNRRGEAFVNPFLKEVWDYNVAIAEKAAQMGFKEIQFDYVRFPEGFERRDEILTYSVGEYTDGDDNVQKRVDAVTDFVAYAREQLQPYDVDVSVDIFGYAATISEAPGIGQNFSRISENVDVISSMIYPSHWTSYFGIAKPDLHPYELVDAYAQVENELLAKLENQPISRPWLQDFTASYLGAGNYRVYGKEEVEAQIKALYKNGIYEFLLWNAGNRYTPNVDYKIGLDD</sequence>
<evidence type="ECO:0000313" key="3">
    <source>
        <dbReference type="Proteomes" id="UP000180098"/>
    </source>
</evidence>
<accession>A0A1S2LCZ6</accession>
<dbReference type="EMBL" id="MLQQ01000040">
    <property type="protein sequence ID" value="OIJ10130.1"/>
    <property type="molecule type" value="Genomic_DNA"/>
</dbReference>
<evidence type="ECO:0000313" key="2">
    <source>
        <dbReference type="EMBL" id="OIJ10130.1"/>
    </source>
</evidence>
<dbReference type="RefSeq" id="WP_071313894.1">
    <property type="nucleotide sequence ID" value="NZ_MLQQ01000040.1"/>
</dbReference>
<dbReference type="Proteomes" id="UP000180098">
    <property type="component" value="Unassembled WGS sequence"/>
</dbReference>
<gene>
    <name evidence="2" type="ORF">BKP35_13525</name>
</gene>
<dbReference type="OrthoDB" id="9774125at2"/>